<dbReference type="InterPro" id="IPR027417">
    <property type="entry name" value="P-loop_NTPase"/>
</dbReference>
<dbReference type="PANTHER" id="PTHR42926:SF1">
    <property type="entry name" value="CIRCADIAN CLOCK OSCILLATOR PROTEIN KAIC 1"/>
    <property type="match status" value="1"/>
</dbReference>
<dbReference type="InterPro" id="IPR022373">
    <property type="entry name" value="KaiC_containing"/>
</dbReference>
<dbReference type="GO" id="GO:0005524">
    <property type="term" value="F:ATP binding"/>
    <property type="evidence" value="ECO:0007669"/>
    <property type="project" value="InterPro"/>
</dbReference>
<dbReference type="SUPFAM" id="SSF52540">
    <property type="entry name" value="P-loop containing nucleoside triphosphate hydrolases"/>
    <property type="match status" value="1"/>
</dbReference>
<protein>
    <submittedName>
        <fullName evidence="2">KaiC domain-containing protein</fullName>
    </submittedName>
</protein>
<dbReference type="NCBIfam" id="TIGR03878">
    <property type="entry name" value="thermo_KaiC_2"/>
    <property type="match status" value="1"/>
</dbReference>
<dbReference type="EMBL" id="DSIY01000084">
    <property type="protein sequence ID" value="HEG90533.1"/>
    <property type="molecule type" value="Genomic_DNA"/>
</dbReference>
<evidence type="ECO:0000313" key="2">
    <source>
        <dbReference type="EMBL" id="HEG90533.1"/>
    </source>
</evidence>
<dbReference type="AlphaFoldDB" id="A0A831WY28"/>
<comment type="caution">
    <text evidence="2">The sequence shown here is derived from an EMBL/GenBank/DDBJ whole genome shotgun (WGS) entry which is preliminary data.</text>
</comment>
<evidence type="ECO:0000259" key="1">
    <source>
        <dbReference type="PROSITE" id="PS51146"/>
    </source>
</evidence>
<accession>A0A831WY28</accession>
<dbReference type="PANTHER" id="PTHR42926">
    <property type="match status" value="1"/>
</dbReference>
<reference evidence="2" key="1">
    <citation type="journal article" date="2020" name="mSystems">
        <title>Genome- and Community-Level Interaction Insights into Carbon Utilization and Element Cycling Functions of Hydrothermarchaeota in Hydrothermal Sediment.</title>
        <authorList>
            <person name="Zhou Z."/>
            <person name="Liu Y."/>
            <person name="Xu W."/>
            <person name="Pan J."/>
            <person name="Luo Z.H."/>
            <person name="Li M."/>
        </authorList>
    </citation>
    <scope>NUCLEOTIDE SEQUENCE [LARGE SCALE GENOMIC DNA]</scope>
    <source>
        <strain evidence="2">SpSt-210</strain>
    </source>
</reference>
<dbReference type="CDD" id="cd01124">
    <property type="entry name" value="KaiC-like"/>
    <property type="match status" value="1"/>
</dbReference>
<proteinExistence type="predicted"/>
<dbReference type="InterPro" id="IPR051347">
    <property type="entry name" value="Circadian_clock_KaiC-rel"/>
</dbReference>
<gene>
    <name evidence="2" type="ORF">ENP34_03700</name>
</gene>
<dbReference type="Pfam" id="PF06745">
    <property type="entry name" value="ATPase"/>
    <property type="match status" value="1"/>
</dbReference>
<feature type="domain" description="KaiC" evidence="1">
    <location>
        <begin position="25"/>
        <end position="287"/>
    </location>
</feature>
<organism evidence="2">
    <name type="scientific">Thermorudis peleae</name>
    <dbReference type="NCBI Taxonomy" id="1382356"/>
    <lineage>
        <taxon>Bacteria</taxon>
        <taxon>Pseudomonadati</taxon>
        <taxon>Thermomicrobiota</taxon>
        <taxon>Thermomicrobia</taxon>
        <taxon>Thermomicrobia incertae sedis</taxon>
        <taxon>Thermorudis</taxon>
    </lineage>
</organism>
<dbReference type="Gene3D" id="3.40.50.300">
    <property type="entry name" value="P-loop containing nucleotide triphosphate hydrolases"/>
    <property type="match status" value="1"/>
</dbReference>
<dbReference type="InterPro" id="IPR010624">
    <property type="entry name" value="KaiC_dom"/>
</dbReference>
<name>A0A831WY28_9BACT</name>
<sequence>MSKGEVLHEAVTLLSESAKHAPRLEGVPTGVEGLDELFFVTEWRDGKPVQRPLGGIPRYAVLQVTGVSDTGKSLMVEQFTVEQARRGTPCIFLSTESPAPFVAMGLRARATAMGVDFATIEERIVLLDAASHPVLAQDLPTLFNTLTYALKTYHVKVVVIDSLTGLYEAREMLAREVVRPVYSFLKKWYQTALLVSQKRSGHELLTAEAAGGYAVGHILDGSLVLAKQTVMTPQQAKLFQAPIGETVRLFRVDGCRLCGHDTTTHLLEITPAGLVRVGPRLSQLSGE</sequence>
<dbReference type="PROSITE" id="PS51146">
    <property type="entry name" value="KAIC"/>
    <property type="match status" value="1"/>
</dbReference>
<dbReference type="InterPro" id="IPR014774">
    <property type="entry name" value="KaiC-like_dom"/>
</dbReference>